<dbReference type="InterPro" id="IPR036457">
    <property type="entry name" value="PPM-type-like_dom_sf"/>
</dbReference>
<dbReference type="Proteomes" id="UP000823749">
    <property type="component" value="Chromosome 5"/>
</dbReference>
<comment type="cofactor">
    <cofactor evidence="1">
        <name>Mn(2+)</name>
        <dbReference type="ChEBI" id="CHEBI:29035"/>
    </cofactor>
</comment>
<dbReference type="PROSITE" id="PS51746">
    <property type="entry name" value="PPM_2"/>
    <property type="match status" value="1"/>
</dbReference>
<dbReference type="PANTHER" id="PTHR47992">
    <property type="entry name" value="PROTEIN PHOSPHATASE"/>
    <property type="match status" value="1"/>
</dbReference>
<evidence type="ECO:0000256" key="4">
    <source>
        <dbReference type="ARBA" id="ARBA00022723"/>
    </source>
</evidence>
<evidence type="ECO:0000256" key="8">
    <source>
        <dbReference type="ARBA" id="ARBA00023211"/>
    </source>
</evidence>
<keyword evidence="4" id="KW-0479">Metal-binding</keyword>
<gene>
    <name evidence="11" type="ORF">RHGRI_013809</name>
</gene>
<evidence type="ECO:0000256" key="9">
    <source>
        <dbReference type="RuleBase" id="RU003465"/>
    </source>
</evidence>
<dbReference type="InterPro" id="IPR015655">
    <property type="entry name" value="PP2C"/>
</dbReference>
<dbReference type="GO" id="GO:0046872">
    <property type="term" value="F:metal ion binding"/>
    <property type="evidence" value="ECO:0007669"/>
    <property type="project" value="UniProtKB-KW"/>
</dbReference>
<dbReference type="GO" id="GO:0004722">
    <property type="term" value="F:protein serine/threonine phosphatase activity"/>
    <property type="evidence" value="ECO:0007669"/>
    <property type="project" value="UniProtKB-EC"/>
</dbReference>
<dbReference type="CDD" id="cd00143">
    <property type="entry name" value="PP2Cc"/>
    <property type="match status" value="1"/>
</dbReference>
<organism evidence="11 12">
    <name type="scientific">Rhododendron griersonianum</name>
    <dbReference type="NCBI Taxonomy" id="479676"/>
    <lineage>
        <taxon>Eukaryota</taxon>
        <taxon>Viridiplantae</taxon>
        <taxon>Streptophyta</taxon>
        <taxon>Embryophyta</taxon>
        <taxon>Tracheophyta</taxon>
        <taxon>Spermatophyta</taxon>
        <taxon>Magnoliopsida</taxon>
        <taxon>eudicotyledons</taxon>
        <taxon>Gunneridae</taxon>
        <taxon>Pentapetalae</taxon>
        <taxon>asterids</taxon>
        <taxon>Ericales</taxon>
        <taxon>Ericaceae</taxon>
        <taxon>Ericoideae</taxon>
        <taxon>Rhodoreae</taxon>
        <taxon>Rhododendron</taxon>
    </lineage>
</organism>
<keyword evidence="7 9" id="KW-0904">Protein phosphatase</keyword>
<evidence type="ECO:0000256" key="6">
    <source>
        <dbReference type="ARBA" id="ARBA00022842"/>
    </source>
</evidence>
<evidence type="ECO:0000256" key="2">
    <source>
        <dbReference type="ARBA" id="ARBA00001946"/>
    </source>
</evidence>
<comment type="caution">
    <text evidence="11">The sequence shown here is derived from an EMBL/GenBank/DDBJ whole genome shotgun (WGS) entry which is preliminary data.</text>
</comment>
<dbReference type="SUPFAM" id="SSF81606">
    <property type="entry name" value="PP2C-like"/>
    <property type="match status" value="1"/>
</dbReference>
<dbReference type="Gene3D" id="3.60.40.10">
    <property type="entry name" value="PPM-type phosphatase domain"/>
    <property type="match status" value="1"/>
</dbReference>
<keyword evidence="12" id="KW-1185">Reference proteome</keyword>
<dbReference type="AlphaFoldDB" id="A0AAV6K790"/>
<dbReference type="InterPro" id="IPR000222">
    <property type="entry name" value="PP2C_BS"/>
</dbReference>
<dbReference type="EC" id="3.1.3.16" evidence="3"/>
<dbReference type="Pfam" id="PF00481">
    <property type="entry name" value="PP2C"/>
    <property type="match status" value="1"/>
</dbReference>
<dbReference type="InterPro" id="IPR001932">
    <property type="entry name" value="PPM-type_phosphatase-like_dom"/>
</dbReference>
<dbReference type="SMART" id="SM00332">
    <property type="entry name" value="PP2Cc"/>
    <property type="match status" value="1"/>
</dbReference>
<evidence type="ECO:0000256" key="7">
    <source>
        <dbReference type="ARBA" id="ARBA00022912"/>
    </source>
</evidence>
<keyword evidence="6" id="KW-0460">Magnesium</keyword>
<dbReference type="PROSITE" id="PS01032">
    <property type="entry name" value="PPM_1"/>
    <property type="match status" value="1"/>
</dbReference>
<keyword evidence="8" id="KW-0464">Manganese</keyword>
<proteinExistence type="inferred from homology"/>
<evidence type="ECO:0000256" key="1">
    <source>
        <dbReference type="ARBA" id="ARBA00001936"/>
    </source>
</evidence>
<protein>
    <recommendedName>
        <fullName evidence="3">protein-serine/threonine phosphatase</fullName>
        <ecNumber evidence="3">3.1.3.16</ecNumber>
    </recommendedName>
</protein>
<dbReference type="EMBL" id="JACTNZ010000005">
    <property type="protein sequence ID" value="KAG5548229.1"/>
    <property type="molecule type" value="Genomic_DNA"/>
</dbReference>
<accession>A0AAV6K790</accession>
<sequence length="412" mass="46050">MLRSCYRPIERCLGLRSGDGLLWHMDLKPHASGDFSIAVVQANSSLEDQSQVFTSPSATYVGVYDGHGGPEASRFVNRHLFPFLHQFVTEHGGLSADVIKKAFSATEEEFFHLVKQSLPVQPNIASVGSCCLVGAISHDALYVANLGDSRAVLGRTVSHGQKRKVVAERLSKDHNVACEEVRKEVKALHPDDSTVVMNCQGVWRIKGIIQSVVFKRVSLESYLKSQPCECSFIDSVSRSIGDVYLKKPEFNRDPLFRQFGHLIPLKRPVLTAEPSILIRKLRPEDLFLIFASDGLWEQLSDEEAVEIVLKNPRAGIAKRLVGAALQEAAKKKEIRYNDIRKIEKGTRRHFHDDITVIVMYLDHQKGSTNGRFKQSSIGCTTAPVDIFSNTDETIEEIDDTLPLAKRTQRSLN</sequence>
<evidence type="ECO:0000256" key="3">
    <source>
        <dbReference type="ARBA" id="ARBA00013081"/>
    </source>
</evidence>
<evidence type="ECO:0000256" key="5">
    <source>
        <dbReference type="ARBA" id="ARBA00022801"/>
    </source>
</evidence>
<comment type="similarity">
    <text evidence="9">Belongs to the PP2C family.</text>
</comment>
<name>A0AAV6K790_9ERIC</name>
<evidence type="ECO:0000313" key="11">
    <source>
        <dbReference type="EMBL" id="KAG5548229.1"/>
    </source>
</evidence>
<evidence type="ECO:0000313" key="12">
    <source>
        <dbReference type="Proteomes" id="UP000823749"/>
    </source>
</evidence>
<keyword evidence="5 9" id="KW-0378">Hydrolase</keyword>
<comment type="cofactor">
    <cofactor evidence="2">
        <name>Mg(2+)</name>
        <dbReference type="ChEBI" id="CHEBI:18420"/>
    </cofactor>
</comment>
<feature type="domain" description="PPM-type phosphatase" evidence="10">
    <location>
        <begin position="34"/>
        <end position="361"/>
    </location>
</feature>
<reference evidence="11" key="1">
    <citation type="submission" date="2020-08" db="EMBL/GenBank/DDBJ databases">
        <title>Plant Genome Project.</title>
        <authorList>
            <person name="Zhang R.-G."/>
        </authorList>
    </citation>
    <scope>NUCLEOTIDE SEQUENCE</scope>
    <source>
        <strain evidence="11">WSP0</strain>
        <tissue evidence="11">Leaf</tissue>
    </source>
</reference>
<evidence type="ECO:0000259" key="10">
    <source>
        <dbReference type="PROSITE" id="PS51746"/>
    </source>
</evidence>